<accession>A0ABY0GMA2</accession>
<reference evidence="3" key="1">
    <citation type="journal article" date="2019" name="bioRxiv">
        <title>Genomics, evolutionary history and diagnostics of the Alternaria alternata species group including apple and Asian pear pathotypes.</title>
        <authorList>
            <person name="Armitage A.D."/>
            <person name="Cockerton H.M."/>
            <person name="Sreenivasaprasad S."/>
            <person name="Woodhall J.W."/>
            <person name="Lane C.R."/>
            <person name="Harrison R.J."/>
            <person name="Clarkson J.P."/>
        </authorList>
    </citation>
    <scope>NUCLEOTIDE SEQUENCE [LARGE SCALE GENOMIC DNA]</scope>
    <source>
        <strain evidence="3">FERA 635</strain>
    </source>
</reference>
<dbReference type="EMBL" id="PDXF01000006">
    <property type="protein sequence ID" value="RYO06704.1"/>
    <property type="molecule type" value="Genomic_DNA"/>
</dbReference>
<feature type="coiled-coil region" evidence="1">
    <location>
        <begin position="165"/>
        <end position="258"/>
    </location>
</feature>
<evidence type="ECO:0000313" key="2">
    <source>
        <dbReference type="EMBL" id="RYO06704.1"/>
    </source>
</evidence>
<comment type="caution">
    <text evidence="2">The sequence shown here is derived from an EMBL/GenBank/DDBJ whole genome shotgun (WGS) entry which is preliminary data.</text>
</comment>
<gene>
    <name evidence="2" type="ORF">AA0119_g2485</name>
</gene>
<proteinExistence type="predicted"/>
<evidence type="ECO:0000256" key="1">
    <source>
        <dbReference type="SAM" id="Coils"/>
    </source>
</evidence>
<keyword evidence="3" id="KW-1185">Reference proteome</keyword>
<evidence type="ECO:0000313" key="3">
    <source>
        <dbReference type="Proteomes" id="UP000293195"/>
    </source>
</evidence>
<keyword evidence="1" id="KW-0175">Coiled coil</keyword>
<dbReference type="Proteomes" id="UP000293195">
    <property type="component" value="Unassembled WGS sequence"/>
</dbReference>
<name>A0ABY0GMA2_9PLEO</name>
<protein>
    <recommendedName>
        <fullName evidence="4">Spindle pole body-associated protein cut12 domain-containing protein</fullName>
    </recommendedName>
</protein>
<evidence type="ECO:0008006" key="4">
    <source>
        <dbReference type="Google" id="ProtNLM"/>
    </source>
</evidence>
<sequence length="261" mass="29678">MDYTSARKPITIDRESESSWYTQTITRKALSSIPDQFKKMPKFETLKFSHRKGFGPTVLANALHAALVLVPDTVVSAPEDIASKKRKSDEGSESAPLKIKRRDYSHTIRQRPIIISRLSSPENPVMAKRTEAQPGTSKAENDLLKAAIATHTRPLEVNQARVQTNHQLQEQITSLKAEVSRIKDEYSYGQNAYRGIQARYDELKTQHANALDDGESLREQLRQSQLRCEQAEKRTNVLEAEVERLKRKMREARKALDDPSP</sequence>
<organism evidence="2 3">
    <name type="scientific">Alternaria tenuissima</name>
    <dbReference type="NCBI Taxonomy" id="119927"/>
    <lineage>
        <taxon>Eukaryota</taxon>
        <taxon>Fungi</taxon>
        <taxon>Dikarya</taxon>
        <taxon>Ascomycota</taxon>
        <taxon>Pezizomycotina</taxon>
        <taxon>Dothideomycetes</taxon>
        <taxon>Pleosporomycetidae</taxon>
        <taxon>Pleosporales</taxon>
        <taxon>Pleosporineae</taxon>
        <taxon>Pleosporaceae</taxon>
        <taxon>Alternaria</taxon>
        <taxon>Alternaria sect. Alternaria</taxon>
        <taxon>Alternaria alternata complex</taxon>
    </lineage>
</organism>